<dbReference type="GO" id="GO:0008270">
    <property type="term" value="F:zinc ion binding"/>
    <property type="evidence" value="ECO:0007669"/>
    <property type="project" value="UniProtKB-KW"/>
</dbReference>
<feature type="compositionally biased region" description="Basic and acidic residues" evidence="2">
    <location>
        <begin position="100"/>
        <end position="142"/>
    </location>
</feature>
<proteinExistence type="predicted"/>
<dbReference type="Proteomes" id="UP000265515">
    <property type="component" value="Unassembled WGS sequence"/>
</dbReference>
<evidence type="ECO:0000256" key="2">
    <source>
        <dbReference type="SAM" id="MobiDB-lite"/>
    </source>
</evidence>
<evidence type="ECO:0000313" key="4">
    <source>
        <dbReference type="EMBL" id="GBG87707.1"/>
    </source>
</evidence>
<comment type="caution">
    <text evidence="4">The sequence shown here is derived from an EMBL/GenBank/DDBJ whole genome shotgun (WGS) entry which is preliminary data.</text>
</comment>
<keyword evidence="1" id="KW-0863">Zinc-finger</keyword>
<evidence type="ECO:0000313" key="5">
    <source>
        <dbReference type="Proteomes" id="UP000265515"/>
    </source>
</evidence>
<accession>A0A388LZG6</accession>
<protein>
    <recommendedName>
        <fullName evidence="3">CCHC-type domain-containing protein</fullName>
    </recommendedName>
</protein>
<dbReference type="InterPro" id="IPR001878">
    <property type="entry name" value="Znf_CCHC"/>
</dbReference>
<reference evidence="4 5" key="1">
    <citation type="journal article" date="2018" name="Cell">
        <title>The Chara Genome: Secondary Complexity and Implications for Plant Terrestrialization.</title>
        <authorList>
            <person name="Nishiyama T."/>
            <person name="Sakayama H."/>
            <person name="Vries J.D."/>
            <person name="Buschmann H."/>
            <person name="Saint-Marcoux D."/>
            <person name="Ullrich K.K."/>
            <person name="Haas F.B."/>
            <person name="Vanderstraeten L."/>
            <person name="Becker D."/>
            <person name="Lang D."/>
            <person name="Vosolsobe S."/>
            <person name="Rombauts S."/>
            <person name="Wilhelmsson P.K.I."/>
            <person name="Janitza P."/>
            <person name="Kern R."/>
            <person name="Heyl A."/>
            <person name="Rumpler F."/>
            <person name="Villalobos L.I.A.C."/>
            <person name="Clay J.M."/>
            <person name="Skokan R."/>
            <person name="Toyoda A."/>
            <person name="Suzuki Y."/>
            <person name="Kagoshima H."/>
            <person name="Schijlen E."/>
            <person name="Tajeshwar N."/>
            <person name="Catarino B."/>
            <person name="Hetherington A.J."/>
            <person name="Saltykova A."/>
            <person name="Bonnot C."/>
            <person name="Breuninger H."/>
            <person name="Symeonidi A."/>
            <person name="Radhakrishnan G.V."/>
            <person name="Van Nieuwerburgh F."/>
            <person name="Deforce D."/>
            <person name="Chang C."/>
            <person name="Karol K.G."/>
            <person name="Hedrich R."/>
            <person name="Ulvskov P."/>
            <person name="Glockner G."/>
            <person name="Delwiche C.F."/>
            <person name="Petrasek J."/>
            <person name="Van de Peer Y."/>
            <person name="Friml J."/>
            <person name="Beilby M."/>
            <person name="Dolan L."/>
            <person name="Kohara Y."/>
            <person name="Sugano S."/>
            <person name="Fujiyama A."/>
            <person name="Delaux P.-M."/>
            <person name="Quint M."/>
            <person name="TheiBen G."/>
            <person name="Hagemann M."/>
            <person name="Harholt J."/>
            <person name="Dunand C."/>
            <person name="Zachgo S."/>
            <person name="Langdale J."/>
            <person name="Maumus F."/>
            <person name="Straeten D.V.D."/>
            <person name="Gould S.B."/>
            <person name="Rensing S.A."/>
        </authorList>
    </citation>
    <scope>NUCLEOTIDE SEQUENCE [LARGE SCALE GENOMIC DNA]</scope>
    <source>
        <strain evidence="4 5">S276</strain>
    </source>
</reference>
<feature type="compositionally biased region" description="Basic and acidic residues" evidence="2">
    <location>
        <begin position="429"/>
        <end position="440"/>
    </location>
</feature>
<dbReference type="OrthoDB" id="6361509at2759"/>
<evidence type="ECO:0000259" key="3">
    <source>
        <dbReference type="PROSITE" id="PS50158"/>
    </source>
</evidence>
<dbReference type="GO" id="GO:0003676">
    <property type="term" value="F:nucleic acid binding"/>
    <property type="evidence" value="ECO:0007669"/>
    <property type="project" value="InterPro"/>
</dbReference>
<name>A0A388LZG6_CHABU</name>
<feature type="domain" description="CCHC-type" evidence="3">
    <location>
        <begin position="15"/>
        <end position="29"/>
    </location>
</feature>
<feature type="region of interest" description="Disordered" evidence="2">
    <location>
        <begin position="99"/>
        <end position="145"/>
    </location>
</feature>
<keyword evidence="5" id="KW-1185">Reference proteome</keyword>
<organism evidence="4 5">
    <name type="scientific">Chara braunii</name>
    <name type="common">Braun's stonewort</name>
    <dbReference type="NCBI Taxonomy" id="69332"/>
    <lineage>
        <taxon>Eukaryota</taxon>
        <taxon>Viridiplantae</taxon>
        <taxon>Streptophyta</taxon>
        <taxon>Charophyceae</taxon>
        <taxon>Charales</taxon>
        <taxon>Characeae</taxon>
        <taxon>Chara</taxon>
    </lineage>
</organism>
<sequence length="465" mass="51963">MASQANLQITDNRSCYNCGQQGYISRFCPLPDKRLNGGHASTSTALVQAQPLVTGPSNVQGVAVGGASYSNQPNGYSNKKYSLRNRVSTLKDIVGRIKTKHDADEAKELAAKQETERRNKEKEEDERRLKDTQEREEQHSRLSQELSKQWKKICEKIDKCDQEANELAKLREDVARLTRAKEVVTLVHPINVDTDTMSNLRSEQEEMRAAADRRFAVMEERISSLTKSKEAAEASAELWKAEALWSGNKRGSIVLETPTSHARSRLKGTPRQEASIPGPSSVRTSRRTNPALKGIVDRHNMEVNLLKEMRLKDANGRIEAEKEVEKLKAEMVRLEMGQRQKGTNLKKRLDEVAGASTCKPPCPSSKKKGTAVATEVNDRDALLQMEKKNLCRKNKEEVQQICREEGIPYTTLEPTKELIAARRVEKAFGVDDRHKGKEKSSSVIEVTGGDSDAVERDDDADVAVS</sequence>
<dbReference type="EMBL" id="BFEA01000628">
    <property type="protein sequence ID" value="GBG87707.1"/>
    <property type="molecule type" value="Genomic_DNA"/>
</dbReference>
<keyword evidence="1" id="KW-0479">Metal-binding</keyword>
<feature type="region of interest" description="Disordered" evidence="2">
    <location>
        <begin position="429"/>
        <end position="465"/>
    </location>
</feature>
<feature type="region of interest" description="Disordered" evidence="2">
    <location>
        <begin position="261"/>
        <end position="286"/>
    </location>
</feature>
<evidence type="ECO:0000256" key="1">
    <source>
        <dbReference type="PROSITE-ProRule" id="PRU00047"/>
    </source>
</evidence>
<dbReference type="PROSITE" id="PS50158">
    <property type="entry name" value="ZF_CCHC"/>
    <property type="match status" value="1"/>
</dbReference>
<keyword evidence="1" id="KW-0862">Zinc</keyword>
<dbReference type="Gramene" id="GBG87707">
    <property type="protein sequence ID" value="GBG87707"/>
    <property type="gene ID" value="CBR_g45861"/>
</dbReference>
<feature type="compositionally biased region" description="Acidic residues" evidence="2">
    <location>
        <begin position="455"/>
        <end position="465"/>
    </location>
</feature>
<gene>
    <name evidence="4" type="ORF">CBR_g45861</name>
</gene>
<dbReference type="AlphaFoldDB" id="A0A388LZG6"/>